<dbReference type="EMBL" id="NVWI01000013">
    <property type="protein sequence ID" value="PCJ39632.1"/>
    <property type="molecule type" value="Genomic_DNA"/>
</dbReference>
<dbReference type="PANTHER" id="PTHR47529">
    <property type="entry name" value="PEPTIDYL-PROLYL CIS-TRANS ISOMERASE D"/>
    <property type="match status" value="1"/>
</dbReference>
<reference evidence="15" key="1">
    <citation type="submission" date="2017-08" db="EMBL/GenBank/DDBJ databases">
        <title>A dynamic microbial community with high functional redundancy inhabits the cold, oxic subseafloor aquifer.</title>
        <authorList>
            <person name="Tully B.J."/>
            <person name="Wheat C.G."/>
            <person name="Glazer B.T."/>
            <person name="Huber J.A."/>
        </authorList>
    </citation>
    <scope>NUCLEOTIDE SEQUENCE [LARGE SCALE GENOMIC DNA]</scope>
</reference>
<evidence type="ECO:0000256" key="8">
    <source>
        <dbReference type="ARBA" id="ARBA00038408"/>
    </source>
</evidence>
<dbReference type="InterPro" id="IPR023058">
    <property type="entry name" value="PPIase_PpiC_CS"/>
</dbReference>
<evidence type="ECO:0000256" key="3">
    <source>
        <dbReference type="ARBA" id="ARBA00022519"/>
    </source>
</evidence>
<dbReference type="Proteomes" id="UP000228987">
    <property type="component" value="Unassembled WGS sequence"/>
</dbReference>
<dbReference type="PROSITE" id="PS50198">
    <property type="entry name" value="PPIC_PPIASE_2"/>
    <property type="match status" value="1"/>
</dbReference>
<evidence type="ECO:0000256" key="4">
    <source>
        <dbReference type="ARBA" id="ARBA00022692"/>
    </source>
</evidence>
<evidence type="ECO:0000256" key="2">
    <source>
        <dbReference type="ARBA" id="ARBA00022475"/>
    </source>
</evidence>
<dbReference type="GO" id="GO:0003755">
    <property type="term" value="F:peptidyl-prolyl cis-trans isomerase activity"/>
    <property type="evidence" value="ECO:0007669"/>
    <property type="project" value="UniProtKB-KW"/>
</dbReference>
<sequence length="625" mass="68505">MLQNIRNNSQGFLAKIFVGFIVFVFAIFGLDSIVGTITNANSTVSVNGVAIDEITIENETRRITQDLLSSLGAQIDISSIDTTQFREQAINNLVERELLIQTALENGMLISSATLDRQIAQTPDFQIGGVFSSERAQALLTSYGMTPASYRASLQQQGVLNQMLTVYSTSSFATSNELEMLARINEEKRNFRYIRVNAGDLAQTQTVSEEEVSQYYAANSALFMQGERVSLEYLELNKNDLLAEIEISEEQIQAQYATELSSLQAQTERRASHILLQAAANDVNDALAQAETIKARIDAGESFEDLAAEFSDDAGSAQFGGDVGYTTGETFAEEFEAALSQLDVEEVSAPVRTQFGVHLIKLTEITADDVSSFEETRDRIERELQDQLAEDIYIARAEELNNLSFESIDLQEPADILELNIQTTELFDNAGGAGIAAAVAVVSAAFGSDVQEGLNSELIALDESRSVVIRLLESREAELRALTEVRGEIEATLRIQKGEEQAVSLGETFLGNLNNDQNIDNLLAVQGLEWDGGQNLSRTSSGLDPEIMRIIFAIAKPEAGSVIQGQQLLSGDYVIVELQELIPGSLEEMTEENQQALQSYLMQQGATSDYSAYMSGVQMRADIER</sequence>
<dbReference type="PANTHER" id="PTHR47529:SF1">
    <property type="entry name" value="PERIPLASMIC CHAPERONE PPID"/>
    <property type="match status" value="1"/>
</dbReference>
<keyword evidence="5 12" id="KW-1133">Transmembrane helix</keyword>
<evidence type="ECO:0000256" key="7">
    <source>
        <dbReference type="ARBA" id="ARBA00023186"/>
    </source>
</evidence>
<keyword evidence="3" id="KW-0997">Cell inner membrane</keyword>
<evidence type="ECO:0000313" key="14">
    <source>
        <dbReference type="EMBL" id="PCJ39632.1"/>
    </source>
</evidence>
<keyword evidence="11" id="KW-0697">Rotamase</keyword>
<feature type="domain" description="PpiC" evidence="13">
    <location>
        <begin position="266"/>
        <end position="364"/>
    </location>
</feature>
<evidence type="ECO:0000256" key="6">
    <source>
        <dbReference type="ARBA" id="ARBA00023136"/>
    </source>
</evidence>
<evidence type="ECO:0000259" key="13">
    <source>
        <dbReference type="PROSITE" id="PS50198"/>
    </source>
</evidence>
<dbReference type="InterPro" id="IPR046357">
    <property type="entry name" value="PPIase_dom_sf"/>
</dbReference>
<evidence type="ECO:0000256" key="10">
    <source>
        <dbReference type="ARBA" id="ARBA00042775"/>
    </source>
</evidence>
<name>A0A2A5C738_9GAMM</name>
<keyword evidence="4 12" id="KW-0812">Transmembrane</keyword>
<keyword evidence="7" id="KW-0143">Chaperone</keyword>
<dbReference type="AlphaFoldDB" id="A0A2A5C738"/>
<dbReference type="Gene3D" id="1.10.4030.10">
    <property type="entry name" value="Porin chaperone SurA, peptide-binding domain"/>
    <property type="match status" value="1"/>
</dbReference>
<evidence type="ECO:0000256" key="5">
    <source>
        <dbReference type="ARBA" id="ARBA00022989"/>
    </source>
</evidence>
<keyword evidence="2" id="KW-1003">Cell membrane</keyword>
<evidence type="ECO:0000256" key="9">
    <source>
        <dbReference type="ARBA" id="ARBA00040743"/>
    </source>
</evidence>
<comment type="subcellular location">
    <subcellularLocation>
        <location evidence="1">Cell inner membrane</location>
        <topology evidence="1">Single-pass type II membrane protein</topology>
        <orientation evidence="1">Periplasmic side</orientation>
    </subcellularLocation>
</comment>
<evidence type="ECO:0000256" key="1">
    <source>
        <dbReference type="ARBA" id="ARBA00004382"/>
    </source>
</evidence>
<protein>
    <recommendedName>
        <fullName evidence="9">Periplasmic chaperone PpiD</fullName>
    </recommendedName>
    <alternativeName>
        <fullName evidence="10">Periplasmic folding chaperone</fullName>
    </alternativeName>
</protein>
<gene>
    <name evidence="14" type="ORF">COA71_13375</name>
</gene>
<accession>A0A2A5C738</accession>
<dbReference type="Gene3D" id="3.10.50.40">
    <property type="match status" value="1"/>
</dbReference>
<dbReference type="Pfam" id="PF13624">
    <property type="entry name" value="SurA_N_3"/>
    <property type="match status" value="1"/>
</dbReference>
<evidence type="ECO:0000256" key="11">
    <source>
        <dbReference type="PROSITE-ProRule" id="PRU00278"/>
    </source>
</evidence>
<comment type="caution">
    <text evidence="14">The sequence shown here is derived from an EMBL/GenBank/DDBJ whole genome shotgun (WGS) entry which is preliminary data.</text>
</comment>
<comment type="similarity">
    <text evidence="8">Belongs to the PpiD chaperone family.</text>
</comment>
<keyword evidence="6 12" id="KW-0472">Membrane</keyword>
<organism evidence="14 15">
    <name type="scientific">SAR86 cluster bacterium</name>
    <dbReference type="NCBI Taxonomy" id="2030880"/>
    <lineage>
        <taxon>Bacteria</taxon>
        <taxon>Pseudomonadati</taxon>
        <taxon>Pseudomonadota</taxon>
        <taxon>Gammaproteobacteria</taxon>
        <taxon>SAR86 cluster</taxon>
    </lineage>
</organism>
<dbReference type="InterPro" id="IPR052029">
    <property type="entry name" value="PpiD_chaperone"/>
</dbReference>
<dbReference type="PROSITE" id="PS01096">
    <property type="entry name" value="PPIC_PPIASE_1"/>
    <property type="match status" value="1"/>
</dbReference>
<dbReference type="InterPro" id="IPR027304">
    <property type="entry name" value="Trigger_fact/SurA_dom_sf"/>
</dbReference>
<evidence type="ECO:0000256" key="12">
    <source>
        <dbReference type="SAM" id="Phobius"/>
    </source>
</evidence>
<keyword evidence="11" id="KW-0413">Isomerase</keyword>
<evidence type="ECO:0000313" key="15">
    <source>
        <dbReference type="Proteomes" id="UP000228987"/>
    </source>
</evidence>
<dbReference type="Pfam" id="PF00639">
    <property type="entry name" value="Rotamase"/>
    <property type="match status" value="1"/>
</dbReference>
<feature type="transmembrane region" description="Helical" evidence="12">
    <location>
        <begin position="12"/>
        <end position="30"/>
    </location>
</feature>
<dbReference type="SUPFAM" id="SSF54534">
    <property type="entry name" value="FKBP-like"/>
    <property type="match status" value="1"/>
</dbReference>
<dbReference type="InterPro" id="IPR000297">
    <property type="entry name" value="PPIase_PpiC"/>
</dbReference>
<dbReference type="SUPFAM" id="SSF109998">
    <property type="entry name" value="Triger factor/SurA peptide-binding domain-like"/>
    <property type="match status" value="1"/>
</dbReference>
<proteinExistence type="inferred from homology"/>
<dbReference type="GO" id="GO:0005886">
    <property type="term" value="C:plasma membrane"/>
    <property type="evidence" value="ECO:0007669"/>
    <property type="project" value="UniProtKB-SubCell"/>
</dbReference>